<keyword evidence="2" id="KW-1185">Reference proteome</keyword>
<gene>
    <name evidence="1" type="ORF">AV530_001549</name>
</gene>
<sequence length="92" mass="10410">MEMGKDENGTEYYRFHPSPTSAWCRSCSSHSPNYLILPTAFLSHHNTAPGVTKPSHWDRLKPFCLLLSVPSCSAWWERNFGSLIVTLPTRTG</sequence>
<evidence type="ECO:0000313" key="1">
    <source>
        <dbReference type="EMBL" id="OPJ86919.1"/>
    </source>
</evidence>
<accession>A0A1V4KR55</accession>
<dbReference type="AlphaFoldDB" id="A0A1V4KR55"/>
<comment type="caution">
    <text evidence="1">The sequence shown here is derived from an EMBL/GenBank/DDBJ whole genome shotgun (WGS) entry which is preliminary data.</text>
</comment>
<protein>
    <submittedName>
        <fullName evidence="1">Uncharacterized protein</fullName>
    </submittedName>
</protein>
<proteinExistence type="predicted"/>
<organism evidence="1 2">
    <name type="scientific">Patagioenas fasciata monilis</name>
    <dbReference type="NCBI Taxonomy" id="372326"/>
    <lineage>
        <taxon>Eukaryota</taxon>
        <taxon>Metazoa</taxon>
        <taxon>Chordata</taxon>
        <taxon>Craniata</taxon>
        <taxon>Vertebrata</taxon>
        <taxon>Euteleostomi</taxon>
        <taxon>Archelosauria</taxon>
        <taxon>Archosauria</taxon>
        <taxon>Dinosauria</taxon>
        <taxon>Saurischia</taxon>
        <taxon>Theropoda</taxon>
        <taxon>Coelurosauria</taxon>
        <taxon>Aves</taxon>
        <taxon>Neognathae</taxon>
        <taxon>Neoaves</taxon>
        <taxon>Columbimorphae</taxon>
        <taxon>Columbiformes</taxon>
        <taxon>Columbidae</taxon>
        <taxon>Patagioenas</taxon>
    </lineage>
</organism>
<evidence type="ECO:0000313" key="2">
    <source>
        <dbReference type="Proteomes" id="UP000190648"/>
    </source>
</evidence>
<dbReference type="EMBL" id="LSYS01002146">
    <property type="protein sequence ID" value="OPJ86919.1"/>
    <property type="molecule type" value="Genomic_DNA"/>
</dbReference>
<reference evidence="1 2" key="1">
    <citation type="submission" date="2016-02" db="EMBL/GenBank/DDBJ databases">
        <title>Band-tailed pigeon sequencing and assembly.</title>
        <authorList>
            <person name="Soares A.E."/>
            <person name="Novak B.J."/>
            <person name="Rice E.S."/>
            <person name="O'Connell B."/>
            <person name="Chang D."/>
            <person name="Weber S."/>
            <person name="Shapiro B."/>
        </authorList>
    </citation>
    <scope>NUCLEOTIDE SEQUENCE [LARGE SCALE GENOMIC DNA]</scope>
    <source>
        <strain evidence="1">BTP2013</strain>
        <tissue evidence="1">Blood</tissue>
    </source>
</reference>
<name>A0A1V4KR55_PATFA</name>
<dbReference type="Proteomes" id="UP000190648">
    <property type="component" value="Unassembled WGS sequence"/>
</dbReference>